<keyword evidence="5" id="KW-0482">Metalloprotease</keyword>
<keyword evidence="1" id="KW-0645">Protease</keyword>
<gene>
    <name evidence="7" type="ORF">BCV19_18155</name>
</gene>
<dbReference type="Gene3D" id="3.40.140.10">
    <property type="entry name" value="Cytidine Deaminase, domain 2"/>
    <property type="match status" value="1"/>
</dbReference>
<protein>
    <recommendedName>
        <fullName evidence="6">MPN domain-containing protein</fullName>
    </recommendedName>
</protein>
<dbReference type="PROSITE" id="PS00065">
    <property type="entry name" value="D_2_HYDROXYACID_DH_1"/>
    <property type="match status" value="1"/>
</dbReference>
<keyword evidence="2" id="KW-0479">Metal-binding</keyword>
<evidence type="ECO:0000259" key="6">
    <source>
        <dbReference type="PROSITE" id="PS50249"/>
    </source>
</evidence>
<dbReference type="InterPro" id="IPR032865">
    <property type="entry name" value="Prok-E2_A"/>
</dbReference>
<dbReference type="PROSITE" id="PS50249">
    <property type="entry name" value="MPN"/>
    <property type="match status" value="1"/>
</dbReference>
<evidence type="ECO:0000313" key="8">
    <source>
        <dbReference type="Proteomes" id="UP000235405"/>
    </source>
</evidence>
<evidence type="ECO:0000256" key="2">
    <source>
        <dbReference type="ARBA" id="ARBA00022723"/>
    </source>
</evidence>
<evidence type="ECO:0000256" key="5">
    <source>
        <dbReference type="ARBA" id="ARBA00023049"/>
    </source>
</evidence>
<proteinExistence type="predicted"/>
<dbReference type="Pfam" id="PF00899">
    <property type="entry name" value="ThiF"/>
    <property type="match status" value="1"/>
</dbReference>
<dbReference type="GO" id="GO:0046872">
    <property type="term" value="F:metal ion binding"/>
    <property type="evidence" value="ECO:0007669"/>
    <property type="project" value="UniProtKB-KW"/>
</dbReference>
<organism evidence="7 8">
    <name type="scientific">Vibrio splendidus</name>
    <dbReference type="NCBI Taxonomy" id="29497"/>
    <lineage>
        <taxon>Bacteria</taxon>
        <taxon>Pseudomonadati</taxon>
        <taxon>Pseudomonadota</taxon>
        <taxon>Gammaproteobacteria</taxon>
        <taxon>Vibrionales</taxon>
        <taxon>Vibrionaceae</taxon>
        <taxon>Vibrio</taxon>
    </lineage>
</organism>
<dbReference type="InterPro" id="IPR035985">
    <property type="entry name" value="Ubiquitin-activating_enz"/>
</dbReference>
<keyword evidence="3" id="KW-0378">Hydrolase</keyword>
<evidence type="ECO:0000256" key="1">
    <source>
        <dbReference type="ARBA" id="ARBA00022670"/>
    </source>
</evidence>
<dbReference type="Proteomes" id="UP000235405">
    <property type="component" value="Unassembled WGS sequence"/>
</dbReference>
<dbReference type="SUPFAM" id="SSF69572">
    <property type="entry name" value="Activating enzymes of the ubiquitin-like proteins"/>
    <property type="match status" value="1"/>
</dbReference>
<dbReference type="GO" id="GO:0006508">
    <property type="term" value="P:proteolysis"/>
    <property type="evidence" value="ECO:0007669"/>
    <property type="project" value="UniProtKB-KW"/>
</dbReference>
<dbReference type="GO" id="GO:0008641">
    <property type="term" value="F:ubiquitin-like modifier activating enzyme activity"/>
    <property type="evidence" value="ECO:0007669"/>
    <property type="project" value="InterPro"/>
</dbReference>
<feature type="domain" description="MPN" evidence="6">
    <location>
        <begin position="606"/>
        <end position="739"/>
    </location>
</feature>
<dbReference type="Gene3D" id="3.40.50.720">
    <property type="entry name" value="NAD(P)-binding Rossmann-like Domain"/>
    <property type="match status" value="1"/>
</dbReference>
<comment type="caution">
    <text evidence="7">The sequence shown here is derived from an EMBL/GenBank/DDBJ whole genome shotgun (WGS) entry which is preliminary data.</text>
</comment>
<dbReference type="GO" id="GO:0016616">
    <property type="term" value="F:oxidoreductase activity, acting on the CH-OH group of donors, NAD or NADP as acceptor"/>
    <property type="evidence" value="ECO:0007669"/>
    <property type="project" value="UniProtKB-ARBA"/>
</dbReference>
<dbReference type="RefSeq" id="WP_102483254.1">
    <property type="nucleotide sequence ID" value="NZ_MCSW01000219.1"/>
</dbReference>
<dbReference type="EMBL" id="MCSW01000219">
    <property type="protein sequence ID" value="PMF17662.1"/>
    <property type="molecule type" value="Genomic_DNA"/>
</dbReference>
<dbReference type="Pfam" id="PF14457">
    <property type="entry name" value="Prok-E2_A"/>
    <property type="match status" value="1"/>
</dbReference>
<dbReference type="GO" id="GO:0008237">
    <property type="term" value="F:metallopeptidase activity"/>
    <property type="evidence" value="ECO:0007669"/>
    <property type="project" value="UniProtKB-KW"/>
</dbReference>
<dbReference type="InterPro" id="IPR037518">
    <property type="entry name" value="MPN"/>
</dbReference>
<evidence type="ECO:0000313" key="7">
    <source>
        <dbReference type="EMBL" id="PMF17662.1"/>
    </source>
</evidence>
<reference evidence="8" key="1">
    <citation type="submission" date="2016-07" db="EMBL/GenBank/DDBJ databases">
        <title>Nontailed viruses are major unrecognized killers of bacteria in the ocean.</title>
        <authorList>
            <person name="Kauffman K."/>
            <person name="Hussain F."/>
            <person name="Yang J."/>
            <person name="Arevalo P."/>
            <person name="Brown J."/>
            <person name="Cutler M."/>
            <person name="Kelly L."/>
            <person name="Polz M.F."/>
        </authorList>
    </citation>
    <scope>NUCLEOTIDE SEQUENCE [LARGE SCALE GENOMIC DNA]</scope>
    <source>
        <strain evidence="8">10N.286.54.F3</strain>
    </source>
</reference>
<sequence length="739" mass="83097">MSTVQDWLNYDIRQLNLHDDVTNLVTELADDEVHVSFNLGFIQYAQVLDIRIRCPEKITLVYLNKRERNAPKILATRESFPNDLPHLNPVKKGEPASLCLWRKGGTDTLYKQKGILETIQILQGWLEDASLGLLNKDGWEPSPRTSFVSFHMDVPKLQEMVANPKNENSVYVAEGKGFFFKLNKENIVGFSRGFKTLNRKVINPDFLPKKQDRLAQPVDLESKELITLKIVLSTPPIDRIDSYHTPHKINTFEDLREYSDYESFQNTLSAIEKEFGESNGDQGVIVLIAHRRPLPLIKEIMGLSEDEEHRKIELLPFFIHKTKSSISVQFLSLRSEITGKELGDISGYDPVAGNIGIIGCGSLGSTIADQIARLGHSDITLWDIDCLEAHNTARHVSVHSTFDVPILITKANLVGKHIKSMSTTHEKCVSIKSHNFSLHQDQKTVQQALHIIDATASDLEKYWQSKPNCPVSRVYISDEGRVGIIQTQPQSGTPDILDLDAFLLLLSQNDSDIQNWLNRQSTLSSKLVGLSCSSETLELPWSSILNHASSMVPALKQQFEKPKPLIGINILDKNGFPKGYKEVGNEKNLTFLSKTVKDNEGIEWKVSIHQSVINKIDLTLEKHSPREAGGYLLGLFSLETHRVSIVFASEGKFKSSPSYLELEAIESDPEIDTIEQSSRGMLVPLGTWHSHPNSSANESDRDVSTYQDIIKESEQVLPFIMLIRGKEDLNLLIGLNRSL</sequence>
<dbReference type="Pfam" id="PF14464">
    <property type="entry name" value="Prok-JAB"/>
    <property type="match status" value="1"/>
</dbReference>
<dbReference type="InterPro" id="IPR029752">
    <property type="entry name" value="D-isomer_DH_CS1"/>
</dbReference>
<dbReference type="SUPFAM" id="SSF102712">
    <property type="entry name" value="JAB1/MPN domain"/>
    <property type="match status" value="1"/>
</dbReference>
<keyword evidence="4" id="KW-0862">Zinc</keyword>
<evidence type="ECO:0000256" key="4">
    <source>
        <dbReference type="ARBA" id="ARBA00022833"/>
    </source>
</evidence>
<name>A0A2N7C910_VIBSP</name>
<dbReference type="AlphaFoldDB" id="A0A2N7C910"/>
<dbReference type="InterPro" id="IPR000594">
    <property type="entry name" value="ThiF_NAD_FAD-bd"/>
</dbReference>
<evidence type="ECO:0000256" key="3">
    <source>
        <dbReference type="ARBA" id="ARBA00022801"/>
    </source>
</evidence>
<accession>A0A2N7C910</accession>
<dbReference type="InterPro" id="IPR028090">
    <property type="entry name" value="JAB_dom_prok"/>
</dbReference>